<dbReference type="Gene3D" id="3.40.309.10">
    <property type="entry name" value="Aldehyde Dehydrogenase, Chain A, domain 2"/>
    <property type="match status" value="1"/>
</dbReference>
<dbReference type="InterPro" id="IPR016163">
    <property type="entry name" value="Ald_DH_C"/>
</dbReference>
<evidence type="ECO:0000256" key="3">
    <source>
        <dbReference type="ARBA" id="ARBA00023027"/>
    </source>
</evidence>
<dbReference type="InterPro" id="IPR012394">
    <property type="entry name" value="Aldehyde_DH_NAD(P)"/>
</dbReference>
<dbReference type="CDD" id="cd07136">
    <property type="entry name" value="ALDH_YwdH-P39616"/>
    <property type="match status" value="1"/>
</dbReference>
<dbReference type="Proteomes" id="UP000199139">
    <property type="component" value="Unassembled WGS sequence"/>
</dbReference>
<feature type="domain" description="Aldehyde dehydrogenase" evidence="8">
    <location>
        <begin position="12"/>
        <end position="424"/>
    </location>
</feature>
<dbReference type="PANTHER" id="PTHR43570:SF16">
    <property type="entry name" value="ALDEHYDE DEHYDROGENASE TYPE III, ISOFORM Q"/>
    <property type="match status" value="1"/>
</dbReference>
<proteinExistence type="inferred from homology"/>
<dbReference type="InterPro" id="IPR016162">
    <property type="entry name" value="Ald_DH_N"/>
</dbReference>
<keyword evidence="3" id="KW-0520">NAD</keyword>
<accession>A0A1I6TDN6</accession>
<evidence type="ECO:0000256" key="5">
    <source>
        <dbReference type="PIRSR" id="PIRSR036492-1"/>
    </source>
</evidence>
<evidence type="ECO:0000313" key="9">
    <source>
        <dbReference type="EMBL" id="GEM04612.1"/>
    </source>
</evidence>
<sequence>MHIYNQQKSYYKSGQTRPLQHRLAALNYLKDSIKRHEPEVIMALHQDLNKSEFESYMTEIGILYSEIDYTIKHLKKWMIPKKVKTALTHVGTKGKIYPDPYGVTLIIAPWNYPFQLAMAPLIGAIAGGNTAIVKPSELTPHTAEVIEKIITDAFIPEFIAVKQGGVDVSQQLLDTPFDYIFFTGSVNVGKIVMEKASKHLTPHTLELGGKSPGIVHEDASLKLAAKRIAWGKFINAGQTCVAPDYVYVHQDVKDDFLTYLTDAIEELYSHQPLENPDYTHIVSDKHFDRLTHFLDDGTLFYGGDTNKETRTIAPTVLTDITWDMPVMAEEIFGPILPVLTYESLDFIIDDITKQPKPLALYLFTETAYTREKVIAEIPFGGGCINDTIYHLATPHLPFGGVGQSGTGNYHGKFSFDTFTHHKSILKQTTMFDVPLRYPNQKAGLKWVKILMK</sequence>
<protein>
    <recommendedName>
        <fullName evidence="4">Aldehyde dehydrogenase</fullName>
    </recommendedName>
</protein>
<dbReference type="SUPFAM" id="SSF53720">
    <property type="entry name" value="ALDH-like"/>
    <property type="match status" value="1"/>
</dbReference>
<dbReference type="PANTHER" id="PTHR43570">
    <property type="entry name" value="ALDEHYDE DEHYDROGENASE"/>
    <property type="match status" value="1"/>
</dbReference>
<reference evidence="9 12" key="2">
    <citation type="submission" date="2019-07" db="EMBL/GenBank/DDBJ databases">
        <title>Whole genome shotgun sequence of Halolactibacillus miurensis NBRC 100873.</title>
        <authorList>
            <person name="Hosoyama A."/>
            <person name="Uohara A."/>
            <person name="Ohji S."/>
            <person name="Ichikawa N."/>
        </authorList>
    </citation>
    <scope>NUCLEOTIDE SEQUENCE [LARGE SCALE GENOMIC DNA]</scope>
    <source>
        <strain evidence="9 12">NBRC 100873</strain>
    </source>
</reference>
<keyword evidence="2 4" id="KW-0560">Oxidoreductase</keyword>
<evidence type="ECO:0000256" key="2">
    <source>
        <dbReference type="ARBA" id="ARBA00023002"/>
    </source>
</evidence>
<dbReference type="InterPro" id="IPR016160">
    <property type="entry name" value="Ald_DH_CS_CYS"/>
</dbReference>
<name>A0A1I6TDN6_9BACI</name>
<dbReference type="Gene3D" id="3.40.605.10">
    <property type="entry name" value="Aldehyde Dehydrogenase, Chain A, domain 1"/>
    <property type="match status" value="1"/>
</dbReference>
<reference evidence="10 11" key="1">
    <citation type="submission" date="2016-10" db="EMBL/GenBank/DDBJ databases">
        <authorList>
            <person name="de Groot N.N."/>
        </authorList>
    </citation>
    <scope>NUCLEOTIDE SEQUENCE [LARGE SCALE GENOMIC DNA]</scope>
    <source>
        <strain evidence="10 11">DSM 17074</strain>
    </source>
</reference>
<dbReference type="InterPro" id="IPR016161">
    <property type="entry name" value="Ald_DH/histidinol_DH"/>
</dbReference>
<dbReference type="STRING" id="306541.SAMN05421668_11440"/>
<evidence type="ECO:0000313" key="11">
    <source>
        <dbReference type="Proteomes" id="UP000199139"/>
    </source>
</evidence>
<dbReference type="PROSITE" id="PS00687">
    <property type="entry name" value="ALDEHYDE_DEHYDR_GLU"/>
    <property type="match status" value="1"/>
</dbReference>
<dbReference type="RefSeq" id="WP_089854539.1">
    <property type="nucleotide sequence ID" value="NZ_FPAI01000014.1"/>
</dbReference>
<evidence type="ECO:0000313" key="10">
    <source>
        <dbReference type="EMBL" id="SFS87324.1"/>
    </source>
</evidence>
<dbReference type="EMBL" id="BJWJ01000014">
    <property type="protein sequence ID" value="GEM04612.1"/>
    <property type="molecule type" value="Genomic_DNA"/>
</dbReference>
<evidence type="ECO:0000256" key="6">
    <source>
        <dbReference type="PROSITE-ProRule" id="PRU10007"/>
    </source>
</evidence>
<feature type="active site" evidence="5 6">
    <location>
        <position position="206"/>
    </location>
</feature>
<dbReference type="PIRSF" id="PIRSF036492">
    <property type="entry name" value="ALDH"/>
    <property type="match status" value="1"/>
</dbReference>
<evidence type="ECO:0000256" key="1">
    <source>
        <dbReference type="ARBA" id="ARBA00009986"/>
    </source>
</evidence>
<dbReference type="GO" id="GO:0005737">
    <property type="term" value="C:cytoplasm"/>
    <property type="evidence" value="ECO:0007669"/>
    <property type="project" value="TreeGrafter"/>
</dbReference>
<dbReference type="GO" id="GO:0004029">
    <property type="term" value="F:aldehyde dehydrogenase (NAD+) activity"/>
    <property type="evidence" value="ECO:0007669"/>
    <property type="project" value="TreeGrafter"/>
</dbReference>
<evidence type="ECO:0000256" key="7">
    <source>
        <dbReference type="RuleBase" id="RU003345"/>
    </source>
</evidence>
<dbReference type="PROSITE" id="PS00070">
    <property type="entry name" value="ALDEHYDE_DEHYDR_CYS"/>
    <property type="match status" value="1"/>
</dbReference>
<evidence type="ECO:0000313" key="12">
    <source>
        <dbReference type="Proteomes" id="UP000321773"/>
    </source>
</evidence>
<evidence type="ECO:0000259" key="8">
    <source>
        <dbReference type="Pfam" id="PF00171"/>
    </source>
</evidence>
<dbReference type="FunFam" id="3.40.605.10:FF:000004">
    <property type="entry name" value="Aldehyde dehydrogenase"/>
    <property type="match status" value="1"/>
</dbReference>
<dbReference type="Proteomes" id="UP000321773">
    <property type="component" value="Unassembled WGS sequence"/>
</dbReference>
<dbReference type="InterPro" id="IPR029510">
    <property type="entry name" value="Ald_DH_CS_GLU"/>
</dbReference>
<dbReference type="GO" id="GO:0006081">
    <property type="term" value="P:aldehyde metabolic process"/>
    <property type="evidence" value="ECO:0007669"/>
    <property type="project" value="InterPro"/>
</dbReference>
<keyword evidence="12" id="KW-1185">Reference proteome</keyword>
<dbReference type="InterPro" id="IPR015590">
    <property type="entry name" value="Aldehyde_DH_dom"/>
</dbReference>
<dbReference type="Pfam" id="PF00171">
    <property type="entry name" value="Aldedh"/>
    <property type="match status" value="1"/>
</dbReference>
<dbReference type="OrthoDB" id="9762913at2"/>
<evidence type="ECO:0000256" key="4">
    <source>
        <dbReference type="PIRNR" id="PIRNR036492"/>
    </source>
</evidence>
<gene>
    <name evidence="9" type="ORF">HMI01_16000</name>
    <name evidence="10" type="ORF">SAMN05421668_11440</name>
</gene>
<comment type="similarity">
    <text evidence="1 4 7">Belongs to the aldehyde dehydrogenase family.</text>
</comment>
<feature type="active site" evidence="5">
    <location>
        <position position="240"/>
    </location>
</feature>
<organism evidence="10 11">
    <name type="scientific">Halolactibacillus miurensis</name>
    <dbReference type="NCBI Taxonomy" id="306541"/>
    <lineage>
        <taxon>Bacteria</taxon>
        <taxon>Bacillati</taxon>
        <taxon>Bacillota</taxon>
        <taxon>Bacilli</taxon>
        <taxon>Bacillales</taxon>
        <taxon>Bacillaceae</taxon>
        <taxon>Halolactibacillus</taxon>
    </lineage>
</organism>
<dbReference type="FunFam" id="3.40.309.10:FF:000003">
    <property type="entry name" value="Aldehyde dehydrogenase"/>
    <property type="match status" value="1"/>
</dbReference>
<dbReference type="AlphaFoldDB" id="A0A1I6TDN6"/>
<dbReference type="EMBL" id="FPAI01000014">
    <property type="protein sequence ID" value="SFS87324.1"/>
    <property type="molecule type" value="Genomic_DNA"/>
</dbReference>